<dbReference type="Pfam" id="PF09994">
    <property type="entry name" value="T6SS_Tle1-like_cat"/>
    <property type="match status" value="1"/>
</dbReference>
<name>A0A5N6ZFG1_9EURO</name>
<evidence type="ECO:0000313" key="3">
    <source>
        <dbReference type="Proteomes" id="UP000327118"/>
    </source>
</evidence>
<evidence type="ECO:0000259" key="1">
    <source>
        <dbReference type="Pfam" id="PF09994"/>
    </source>
</evidence>
<protein>
    <recommendedName>
        <fullName evidence="1">T6SS Phospholipase effector Tle1-like catalytic domain-containing protein</fullName>
    </recommendedName>
</protein>
<accession>A0A5N6ZFG1</accession>
<dbReference type="InterPro" id="IPR018712">
    <property type="entry name" value="Tle1-like_cat"/>
</dbReference>
<dbReference type="Proteomes" id="UP000327118">
    <property type="component" value="Unassembled WGS sequence"/>
</dbReference>
<dbReference type="PANTHER" id="PTHR33840">
    <property type="match status" value="1"/>
</dbReference>
<dbReference type="EMBL" id="ML739039">
    <property type="protein sequence ID" value="KAE8356411.1"/>
    <property type="molecule type" value="Genomic_DNA"/>
</dbReference>
<evidence type="ECO:0000313" key="2">
    <source>
        <dbReference type="EMBL" id="KAE8356411.1"/>
    </source>
</evidence>
<sequence>MGHVWLSPVTDHANRYTTLNTAMCKETDPCGCNEDSDQPIRELVLCFDGTGNTFRADGDGSNILKIFRMLDRTKDDRFCYYQPGIGTDVTVGSFASLAYQPFSSLPTSKIIDQALATSFNQHVISGYRFLARRWVPGSKIYLFGFSRGAYTARFLNEMLDFAGLISADNEEIIPFVWEAFTRWKFADPGKERDDAEACLRLSRETMCRSPGLVHFLGLFDTVNSVAEFNRDVGKDTEVQPSPRIMRHAVSIDEKRIKFQPVLFEPPPIFGAQAKEIRVSSWAANTEAAMNGVPHTKIDGDYEEVYFAGDHSDVGGGWPSDTTAPSQIPLMWMVQEAILAGLTFDPLQLKKQGCFNPKIEDYDSDLVTAAEKAEIHDSLGYDSGRGVETLFWRLMEYLPIKRPKVAPDGNVHQTRWHGGGLRRPLPPSAKIHSSVLHRLRGDPDYRPYNLGMGNKVPLKGGQEEERQLEQWRCISHGKLCEYWIKLPKSTD</sequence>
<dbReference type="PANTHER" id="PTHR33840:SF2">
    <property type="entry name" value="TLE1 PHOSPHOLIPASE DOMAIN-CONTAINING PROTEIN"/>
    <property type="match status" value="1"/>
</dbReference>
<gene>
    <name evidence="2" type="ORF">BDV28DRAFT_110819</name>
</gene>
<dbReference type="AlphaFoldDB" id="A0A5N6ZFG1"/>
<dbReference type="OrthoDB" id="3162439at2759"/>
<feature type="domain" description="T6SS Phospholipase effector Tle1-like catalytic" evidence="1">
    <location>
        <begin position="41"/>
        <end position="335"/>
    </location>
</feature>
<organism evidence="2 3">
    <name type="scientific">Aspergillus coremiiformis</name>
    <dbReference type="NCBI Taxonomy" id="138285"/>
    <lineage>
        <taxon>Eukaryota</taxon>
        <taxon>Fungi</taxon>
        <taxon>Dikarya</taxon>
        <taxon>Ascomycota</taxon>
        <taxon>Pezizomycotina</taxon>
        <taxon>Eurotiomycetes</taxon>
        <taxon>Eurotiomycetidae</taxon>
        <taxon>Eurotiales</taxon>
        <taxon>Aspergillaceae</taxon>
        <taxon>Aspergillus</taxon>
        <taxon>Aspergillus subgen. Circumdati</taxon>
    </lineage>
</organism>
<keyword evidence="3" id="KW-1185">Reference proteome</keyword>
<reference evidence="3" key="1">
    <citation type="submission" date="2019-04" db="EMBL/GenBank/DDBJ databases">
        <title>Friends and foes A comparative genomics studyof 23 Aspergillus species from section Flavi.</title>
        <authorList>
            <consortium name="DOE Joint Genome Institute"/>
            <person name="Kjaerbolling I."/>
            <person name="Vesth T."/>
            <person name="Frisvad J.C."/>
            <person name="Nybo J.L."/>
            <person name="Theobald S."/>
            <person name="Kildgaard S."/>
            <person name="Isbrandt T."/>
            <person name="Kuo A."/>
            <person name="Sato A."/>
            <person name="Lyhne E.K."/>
            <person name="Kogle M.E."/>
            <person name="Wiebenga A."/>
            <person name="Kun R.S."/>
            <person name="Lubbers R.J."/>
            <person name="Makela M.R."/>
            <person name="Barry K."/>
            <person name="Chovatia M."/>
            <person name="Clum A."/>
            <person name="Daum C."/>
            <person name="Haridas S."/>
            <person name="He G."/>
            <person name="LaButti K."/>
            <person name="Lipzen A."/>
            <person name="Mondo S."/>
            <person name="Riley R."/>
            <person name="Salamov A."/>
            <person name="Simmons B.A."/>
            <person name="Magnuson J.K."/>
            <person name="Henrissat B."/>
            <person name="Mortensen U.H."/>
            <person name="Larsen T.O."/>
            <person name="Devries R.P."/>
            <person name="Grigoriev I.V."/>
            <person name="Machida M."/>
            <person name="Baker S.E."/>
            <person name="Andersen M.R."/>
        </authorList>
    </citation>
    <scope>NUCLEOTIDE SEQUENCE [LARGE SCALE GENOMIC DNA]</scope>
    <source>
        <strain evidence="3">CBS 553.77</strain>
    </source>
</reference>
<proteinExistence type="predicted"/>